<dbReference type="AlphaFoldDB" id="A0A4Q8XYM7"/>
<protein>
    <submittedName>
        <fullName evidence="7">Copper resistance protein CopC</fullName>
    </submittedName>
</protein>
<sequence>MRNGSARGSSTPISKRNETMVLRFVTFATACLLCAATSVFAHARLTISDPAEGATLRASPPAISLTFSEGLEPAFCHVTLAAASGEPVDLDREKVGGDGSTILSASIPKSLVPGRYMVRWNVLSTDGHKTSGTSKFTVAP</sequence>
<dbReference type="InterPro" id="IPR032694">
    <property type="entry name" value="CopC/D"/>
</dbReference>
<evidence type="ECO:0000256" key="5">
    <source>
        <dbReference type="SAM" id="SignalP"/>
    </source>
</evidence>
<dbReference type="GO" id="GO:0042597">
    <property type="term" value="C:periplasmic space"/>
    <property type="evidence" value="ECO:0007669"/>
    <property type="project" value="InterPro"/>
</dbReference>
<dbReference type="InterPro" id="IPR014755">
    <property type="entry name" value="Cu-Rt/internalin_Ig-like"/>
</dbReference>
<dbReference type="GO" id="GO:0046688">
    <property type="term" value="P:response to copper ion"/>
    <property type="evidence" value="ECO:0007669"/>
    <property type="project" value="InterPro"/>
</dbReference>
<reference evidence="7 8" key="1">
    <citation type="submission" date="2019-02" db="EMBL/GenBank/DDBJ databases">
        <title>The genomic architecture of introgression among sibling species of bacteria.</title>
        <authorList>
            <person name="Cavassim M.I.A."/>
            <person name="Moeskjaer S."/>
            <person name="Moslemi C."/>
            <person name="Fields B."/>
            <person name="Bachmann A."/>
            <person name="Vilhjalmsson B."/>
            <person name="Schierup M.H."/>
            <person name="Young J.P.W."/>
            <person name="Andersen S.U."/>
        </authorList>
    </citation>
    <scope>NUCLEOTIDE SEQUENCE [LARGE SCALE GENOMIC DNA]</scope>
    <source>
        <strain evidence="7 8">SM145A</strain>
    </source>
</reference>
<feature type="chain" id="PRO_5020493062" evidence="5">
    <location>
        <begin position="44"/>
        <end position="140"/>
    </location>
</feature>
<dbReference type="GO" id="GO:0005886">
    <property type="term" value="C:plasma membrane"/>
    <property type="evidence" value="ECO:0007669"/>
    <property type="project" value="TreeGrafter"/>
</dbReference>
<accession>A0A4Q8XYM7</accession>
<dbReference type="EMBL" id="SIPC01000001">
    <property type="protein sequence ID" value="TAX70958.1"/>
    <property type="molecule type" value="Genomic_DNA"/>
</dbReference>
<organism evidence="7 8">
    <name type="scientific">Rhizobium leguminosarum</name>
    <dbReference type="NCBI Taxonomy" id="384"/>
    <lineage>
        <taxon>Bacteria</taxon>
        <taxon>Pseudomonadati</taxon>
        <taxon>Pseudomonadota</taxon>
        <taxon>Alphaproteobacteria</taxon>
        <taxon>Hyphomicrobiales</taxon>
        <taxon>Rhizobiaceae</taxon>
        <taxon>Rhizobium/Agrobacterium group</taxon>
        <taxon>Rhizobium</taxon>
    </lineage>
</organism>
<dbReference type="InterPro" id="IPR007348">
    <property type="entry name" value="CopC_dom"/>
</dbReference>
<evidence type="ECO:0000256" key="1">
    <source>
        <dbReference type="ARBA" id="ARBA00004196"/>
    </source>
</evidence>
<dbReference type="GO" id="GO:0005507">
    <property type="term" value="F:copper ion binding"/>
    <property type="evidence" value="ECO:0007669"/>
    <property type="project" value="InterPro"/>
</dbReference>
<evidence type="ECO:0000256" key="3">
    <source>
        <dbReference type="ARBA" id="ARBA00022729"/>
    </source>
</evidence>
<dbReference type="SUPFAM" id="SSF81296">
    <property type="entry name" value="E set domains"/>
    <property type="match status" value="1"/>
</dbReference>
<evidence type="ECO:0000256" key="2">
    <source>
        <dbReference type="ARBA" id="ARBA00022723"/>
    </source>
</evidence>
<keyword evidence="4" id="KW-0186">Copper</keyword>
<proteinExistence type="predicted"/>
<dbReference type="PANTHER" id="PTHR34820:SF4">
    <property type="entry name" value="INNER MEMBRANE PROTEIN YEBZ"/>
    <property type="match status" value="1"/>
</dbReference>
<dbReference type="Pfam" id="PF04234">
    <property type="entry name" value="CopC"/>
    <property type="match status" value="1"/>
</dbReference>
<comment type="subcellular location">
    <subcellularLocation>
        <location evidence="1">Cell envelope</location>
    </subcellularLocation>
</comment>
<dbReference type="GO" id="GO:0030313">
    <property type="term" value="C:cell envelope"/>
    <property type="evidence" value="ECO:0007669"/>
    <property type="project" value="UniProtKB-SubCell"/>
</dbReference>
<evidence type="ECO:0000259" key="6">
    <source>
        <dbReference type="Pfam" id="PF04234"/>
    </source>
</evidence>
<dbReference type="Gene3D" id="2.60.40.1220">
    <property type="match status" value="1"/>
</dbReference>
<evidence type="ECO:0000313" key="8">
    <source>
        <dbReference type="Proteomes" id="UP000293652"/>
    </source>
</evidence>
<evidence type="ECO:0000256" key="4">
    <source>
        <dbReference type="ARBA" id="ARBA00023008"/>
    </source>
</evidence>
<feature type="signal peptide" evidence="5">
    <location>
        <begin position="1"/>
        <end position="43"/>
    </location>
</feature>
<keyword evidence="2" id="KW-0479">Metal-binding</keyword>
<dbReference type="Proteomes" id="UP000293652">
    <property type="component" value="Unassembled WGS sequence"/>
</dbReference>
<name>A0A4Q8XYM7_RHILE</name>
<dbReference type="GO" id="GO:0006825">
    <property type="term" value="P:copper ion transport"/>
    <property type="evidence" value="ECO:0007669"/>
    <property type="project" value="InterPro"/>
</dbReference>
<evidence type="ECO:0000313" key="7">
    <source>
        <dbReference type="EMBL" id="TAX70958.1"/>
    </source>
</evidence>
<feature type="domain" description="CopC" evidence="6">
    <location>
        <begin position="42"/>
        <end position="138"/>
    </location>
</feature>
<dbReference type="PANTHER" id="PTHR34820">
    <property type="entry name" value="INNER MEMBRANE PROTEIN YEBZ"/>
    <property type="match status" value="1"/>
</dbReference>
<comment type="caution">
    <text evidence="7">The sequence shown here is derived from an EMBL/GenBank/DDBJ whole genome shotgun (WGS) entry which is preliminary data.</text>
</comment>
<dbReference type="InterPro" id="IPR014756">
    <property type="entry name" value="Ig_E-set"/>
</dbReference>
<keyword evidence="3 5" id="KW-0732">Signal</keyword>
<gene>
    <name evidence="7" type="ORF">ELI03_03980</name>
</gene>